<evidence type="ECO:0000256" key="4">
    <source>
        <dbReference type="ARBA" id="ARBA00025649"/>
    </source>
</evidence>
<evidence type="ECO:0000313" key="7">
    <source>
        <dbReference type="Proteomes" id="UP000185663"/>
    </source>
</evidence>
<comment type="cofactor">
    <cofactor evidence="1">
        <name>FAD</name>
        <dbReference type="ChEBI" id="CHEBI:57692"/>
    </cofactor>
</comment>
<dbReference type="OrthoDB" id="9770286at2"/>
<feature type="domain" description="Electron transfer flavoprotein alpha/beta-subunit N-terminal" evidence="5">
    <location>
        <begin position="6"/>
        <end position="192"/>
    </location>
</feature>
<dbReference type="Pfam" id="PF00766">
    <property type="entry name" value="ETF_alpha"/>
    <property type="match status" value="1"/>
</dbReference>
<dbReference type="InterPro" id="IPR014731">
    <property type="entry name" value="ETF_asu_C"/>
</dbReference>
<dbReference type="SUPFAM" id="SSF52467">
    <property type="entry name" value="DHS-like NAD/FAD-binding domain"/>
    <property type="match status" value="1"/>
</dbReference>
<comment type="subunit">
    <text evidence="3">Heterodimer of an alpha and a beta subunit.</text>
</comment>
<dbReference type="InterPro" id="IPR014730">
    <property type="entry name" value="ETF_a/b_N"/>
</dbReference>
<proteinExistence type="inferred from homology"/>
<dbReference type="PANTHER" id="PTHR43153">
    <property type="entry name" value="ELECTRON TRANSFER FLAVOPROTEIN ALPHA"/>
    <property type="match status" value="1"/>
</dbReference>
<dbReference type="SUPFAM" id="SSF52402">
    <property type="entry name" value="Adenine nucleotide alpha hydrolases-like"/>
    <property type="match status" value="1"/>
</dbReference>
<reference evidence="6 7" key="1">
    <citation type="submission" date="2016-10" db="EMBL/GenBank/DDBJ databases">
        <authorList>
            <person name="de Groot N.N."/>
        </authorList>
    </citation>
    <scope>NUCLEOTIDE SEQUENCE [LARGE SCALE GENOMIC DNA]</scope>
    <source>
        <strain evidence="6 7">DSM 22126</strain>
    </source>
</reference>
<accession>A0A1H1R948</accession>
<dbReference type="GO" id="GO:0033539">
    <property type="term" value="P:fatty acid beta-oxidation using acyl-CoA dehydrogenase"/>
    <property type="evidence" value="ECO:0007669"/>
    <property type="project" value="TreeGrafter"/>
</dbReference>
<comment type="function">
    <text evidence="4">The electron transfer flavoprotein serves as a specific electron acceptor for other dehydrogenases. It transfers the electrons to the main respiratory chain via ETF-ubiquinone oxidoreductase (ETF dehydrogenase).</text>
</comment>
<dbReference type="RefSeq" id="WP_083371996.1">
    <property type="nucleotide sequence ID" value="NZ_LT629776.1"/>
</dbReference>
<dbReference type="eggNOG" id="COG2025">
    <property type="taxonomic scope" value="Bacteria"/>
</dbReference>
<gene>
    <name evidence="6" type="ORF">SAMN04489860_1291</name>
</gene>
<dbReference type="GO" id="GO:0009055">
    <property type="term" value="F:electron transfer activity"/>
    <property type="evidence" value="ECO:0007669"/>
    <property type="project" value="InterPro"/>
</dbReference>
<evidence type="ECO:0000313" key="6">
    <source>
        <dbReference type="EMBL" id="SDS32200.1"/>
    </source>
</evidence>
<sequence>MTNRTVLVLLDTPATALRSPALEILTLARSLGRVEAVVTEAPSVQTLAQLGSHGVELVRQAELPPTLGESAHLSTTVAQVLAAAVRAADADAVLLTSNFVTKEIAARVAHDLDAGLVVDAATLVEGPDGRLVAGKRVLAGSWDTECEITTDVSVVTVRSNAVVPTTVDQPVETTVEGFAVDVAAGAVTVVERTVSEIDDAGRPELAEAGSVVVGGRGTDGDFGPVEEFASSIGAAVGATRDVVFEGWFDQFVGQTGVTVTPRLYVGAGVSGAPHHRGGMQASQVVVAVNNDPECPLFEIADFAVVGDLADVLPQAAAAIRAHKES</sequence>
<dbReference type="GO" id="GO:0050660">
    <property type="term" value="F:flavin adenine dinucleotide binding"/>
    <property type="evidence" value="ECO:0007669"/>
    <property type="project" value="InterPro"/>
</dbReference>
<dbReference type="SMART" id="SM00893">
    <property type="entry name" value="ETF"/>
    <property type="match status" value="1"/>
</dbReference>
<keyword evidence="7" id="KW-1185">Reference proteome</keyword>
<evidence type="ECO:0000256" key="1">
    <source>
        <dbReference type="ARBA" id="ARBA00001974"/>
    </source>
</evidence>
<dbReference type="InterPro" id="IPR001308">
    <property type="entry name" value="ETF_a/FixB"/>
</dbReference>
<dbReference type="Proteomes" id="UP000185663">
    <property type="component" value="Chromosome I"/>
</dbReference>
<name>A0A1H1R948_9CELL</name>
<dbReference type="STRING" id="545619.SAMN04489860_1291"/>
<dbReference type="Gene3D" id="3.40.50.620">
    <property type="entry name" value="HUPs"/>
    <property type="match status" value="1"/>
</dbReference>
<organism evidence="6 7">
    <name type="scientific">Paraoerskovia marina</name>
    <dbReference type="NCBI Taxonomy" id="545619"/>
    <lineage>
        <taxon>Bacteria</taxon>
        <taxon>Bacillati</taxon>
        <taxon>Actinomycetota</taxon>
        <taxon>Actinomycetes</taxon>
        <taxon>Micrococcales</taxon>
        <taxon>Cellulomonadaceae</taxon>
        <taxon>Paraoerskovia</taxon>
    </lineage>
</organism>
<dbReference type="InterPro" id="IPR014729">
    <property type="entry name" value="Rossmann-like_a/b/a_fold"/>
</dbReference>
<protein>
    <submittedName>
        <fullName evidence="6">Electron transfer flavoprotein alpha subunit apoprotein</fullName>
    </submittedName>
</protein>
<dbReference type="InterPro" id="IPR029035">
    <property type="entry name" value="DHS-like_NAD/FAD-binding_dom"/>
</dbReference>
<dbReference type="AlphaFoldDB" id="A0A1H1R948"/>
<dbReference type="PANTHER" id="PTHR43153:SF1">
    <property type="entry name" value="ELECTRON TRANSFER FLAVOPROTEIN SUBUNIT ALPHA, MITOCHONDRIAL"/>
    <property type="match status" value="1"/>
</dbReference>
<dbReference type="Gene3D" id="3.40.50.1220">
    <property type="entry name" value="TPP-binding domain"/>
    <property type="match status" value="1"/>
</dbReference>
<evidence type="ECO:0000259" key="5">
    <source>
        <dbReference type="SMART" id="SM00893"/>
    </source>
</evidence>
<dbReference type="Pfam" id="PF01012">
    <property type="entry name" value="ETF"/>
    <property type="match status" value="1"/>
</dbReference>
<evidence type="ECO:0000256" key="3">
    <source>
        <dbReference type="ARBA" id="ARBA00011355"/>
    </source>
</evidence>
<evidence type="ECO:0000256" key="2">
    <source>
        <dbReference type="ARBA" id="ARBA00005817"/>
    </source>
</evidence>
<dbReference type="EMBL" id="LT629776">
    <property type="protein sequence ID" value="SDS32200.1"/>
    <property type="molecule type" value="Genomic_DNA"/>
</dbReference>
<comment type="similarity">
    <text evidence="2">Belongs to the ETF alpha-subunit/FixB family.</text>
</comment>